<name>A0A7N2RBD2_QUELO</name>
<dbReference type="Gramene" id="QL09p051624:mrna">
    <property type="protein sequence ID" value="QL09p051624:mrna"/>
    <property type="gene ID" value="QL09p051624"/>
</dbReference>
<evidence type="ECO:0000259" key="1">
    <source>
        <dbReference type="Pfam" id="PF14392"/>
    </source>
</evidence>
<dbReference type="EMBL" id="LRBV02000009">
    <property type="status" value="NOT_ANNOTATED_CDS"/>
    <property type="molecule type" value="Genomic_DNA"/>
</dbReference>
<feature type="domain" description="Zinc knuckle CX2CX4HX4C" evidence="1">
    <location>
        <begin position="89"/>
        <end position="136"/>
    </location>
</feature>
<dbReference type="EnsemblPlants" id="QL09p051624:mrna">
    <property type="protein sequence ID" value="QL09p051624:mrna"/>
    <property type="gene ID" value="QL09p051624"/>
</dbReference>
<dbReference type="Proteomes" id="UP000594261">
    <property type="component" value="Chromosome 9"/>
</dbReference>
<keyword evidence="3" id="KW-1185">Reference proteome</keyword>
<dbReference type="AlphaFoldDB" id="A0A7N2RBD2"/>
<evidence type="ECO:0000313" key="3">
    <source>
        <dbReference type="Proteomes" id="UP000594261"/>
    </source>
</evidence>
<reference evidence="2" key="2">
    <citation type="submission" date="2021-01" db="UniProtKB">
        <authorList>
            <consortium name="EnsemblPlants"/>
        </authorList>
    </citation>
    <scope>IDENTIFICATION</scope>
</reference>
<reference evidence="2 3" key="1">
    <citation type="journal article" date="2016" name="G3 (Bethesda)">
        <title>First Draft Assembly and Annotation of the Genome of a California Endemic Oak Quercus lobata Nee (Fagaceae).</title>
        <authorList>
            <person name="Sork V.L."/>
            <person name="Fitz-Gibbon S.T."/>
            <person name="Puiu D."/>
            <person name="Crepeau M."/>
            <person name="Gugger P.F."/>
            <person name="Sherman R."/>
            <person name="Stevens K."/>
            <person name="Langley C.H."/>
            <person name="Pellegrini M."/>
            <person name="Salzberg S.L."/>
        </authorList>
    </citation>
    <scope>NUCLEOTIDE SEQUENCE [LARGE SCALE GENOMIC DNA]</scope>
    <source>
        <strain evidence="2 3">cv. SW786</strain>
    </source>
</reference>
<dbReference type="Pfam" id="PF14392">
    <property type="entry name" value="zf-CCHC_4"/>
    <property type="match status" value="1"/>
</dbReference>
<accession>A0A7N2RBD2</accession>
<dbReference type="PANTHER" id="PTHR31286">
    <property type="entry name" value="GLYCINE-RICH CELL WALL STRUCTURAL PROTEIN 1.8-LIKE"/>
    <property type="match status" value="1"/>
</dbReference>
<sequence length="290" mass="32436">MEDLAAKWSTFSLSERKTTVMLQRYNSDVPVCDLIFKTTLFWVQVHDIPVRYMNRRVAEDICEIVGEVQKSARAVDDDGGLFIRVQVLIDISLPLCHGRLITMENGEKVWVKFKYERLPNICFWCGRLNHSDKNCELWIDSKGTLTPEQQQFDSSLKAAPYTSAGKDVIYIPGYYERNKTRVHAMAQVSNSQPGAAERQAGSGGLVEVNHSSLVTGRSSDEGFDALITASVVETLHDDFNVVETLHDDSVVEPNMDSFPIIPDPINAPNIMEEGNGAMKSSKSDANVRTF</sequence>
<dbReference type="PANTHER" id="PTHR31286:SF167">
    <property type="entry name" value="OS09G0268800 PROTEIN"/>
    <property type="match status" value="1"/>
</dbReference>
<organism evidence="2 3">
    <name type="scientific">Quercus lobata</name>
    <name type="common">Valley oak</name>
    <dbReference type="NCBI Taxonomy" id="97700"/>
    <lineage>
        <taxon>Eukaryota</taxon>
        <taxon>Viridiplantae</taxon>
        <taxon>Streptophyta</taxon>
        <taxon>Embryophyta</taxon>
        <taxon>Tracheophyta</taxon>
        <taxon>Spermatophyta</taxon>
        <taxon>Magnoliopsida</taxon>
        <taxon>eudicotyledons</taxon>
        <taxon>Gunneridae</taxon>
        <taxon>Pentapetalae</taxon>
        <taxon>rosids</taxon>
        <taxon>fabids</taxon>
        <taxon>Fagales</taxon>
        <taxon>Fagaceae</taxon>
        <taxon>Quercus</taxon>
    </lineage>
</organism>
<proteinExistence type="predicted"/>
<dbReference type="InterPro" id="IPR025836">
    <property type="entry name" value="Zn_knuckle_CX2CX4HX4C"/>
</dbReference>
<evidence type="ECO:0000313" key="2">
    <source>
        <dbReference type="EnsemblPlants" id="QL09p051624:mrna"/>
    </source>
</evidence>
<dbReference type="InParanoid" id="A0A7N2RBD2"/>
<protein>
    <recommendedName>
        <fullName evidence="1">Zinc knuckle CX2CX4HX4C domain-containing protein</fullName>
    </recommendedName>
</protein>
<dbReference type="InterPro" id="IPR040256">
    <property type="entry name" value="At4g02000-like"/>
</dbReference>